<dbReference type="InterPro" id="IPR036464">
    <property type="entry name" value="Rubisco_LSMT_subst-bd_sf"/>
</dbReference>
<reference evidence="6" key="1">
    <citation type="journal article" date="2011" name="Proc. Natl. Acad. Sci. U.S.A.">
        <title>Obligate biotrophy features unraveled by the genomic analysis of rust fungi.</title>
        <authorList>
            <person name="Duplessis S."/>
            <person name="Cuomo C.A."/>
            <person name="Lin Y.-C."/>
            <person name="Aerts A."/>
            <person name="Tisserant E."/>
            <person name="Veneault-Fourrey C."/>
            <person name="Joly D.L."/>
            <person name="Hacquard S."/>
            <person name="Amselem J."/>
            <person name="Cantarel B.L."/>
            <person name="Chiu R."/>
            <person name="Coutinho P.M."/>
            <person name="Feau N."/>
            <person name="Field M."/>
            <person name="Frey P."/>
            <person name="Gelhaye E."/>
            <person name="Goldberg J."/>
            <person name="Grabherr M.G."/>
            <person name="Kodira C.D."/>
            <person name="Kohler A."/>
            <person name="Kuees U."/>
            <person name="Lindquist E.A."/>
            <person name="Lucas S.M."/>
            <person name="Mago R."/>
            <person name="Mauceli E."/>
            <person name="Morin E."/>
            <person name="Murat C."/>
            <person name="Pangilinan J.L."/>
            <person name="Park R."/>
            <person name="Pearson M."/>
            <person name="Quesneville H."/>
            <person name="Rouhier N."/>
            <person name="Sakthikumar S."/>
            <person name="Salamov A.A."/>
            <person name="Schmutz J."/>
            <person name="Selles B."/>
            <person name="Shapiro H."/>
            <person name="Tanguay P."/>
            <person name="Tuskan G.A."/>
            <person name="Henrissat B."/>
            <person name="Van de Peer Y."/>
            <person name="Rouze P."/>
            <person name="Ellis J.G."/>
            <person name="Dodds P.N."/>
            <person name="Schein J.E."/>
            <person name="Zhong S."/>
            <person name="Hamelin R.C."/>
            <person name="Grigoriev I.V."/>
            <person name="Szabo L.J."/>
            <person name="Martin F."/>
        </authorList>
    </citation>
    <scope>NUCLEOTIDE SEQUENCE [LARGE SCALE GENOMIC DNA]</scope>
    <source>
        <strain evidence="6">98AG31 / pathotype 3-4-7</strain>
    </source>
</reference>
<dbReference type="GO" id="GO:0005634">
    <property type="term" value="C:nucleus"/>
    <property type="evidence" value="ECO:0007669"/>
    <property type="project" value="TreeGrafter"/>
</dbReference>
<keyword evidence="1" id="KW-0489">Methyltransferase</keyword>
<dbReference type="AlphaFoldDB" id="F4RA40"/>
<dbReference type="GO" id="GO:0032259">
    <property type="term" value="P:methylation"/>
    <property type="evidence" value="ECO:0007669"/>
    <property type="project" value="UniProtKB-KW"/>
</dbReference>
<dbReference type="VEuPathDB" id="FungiDB:MELLADRAFT_76796"/>
<dbReference type="GO" id="GO:0016279">
    <property type="term" value="F:protein-lysine N-methyltransferase activity"/>
    <property type="evidence" value="ECO:0007669"/>
    <property type="project" value="TreeGrafter"/>
</dbReference>
<dbReference type="KEGG" id="mlr:MELLADRAFT_76796"/>
<dbReference type="Proteomes" id="UP000001072">
    <property type="component" value="Unassembled WGS sequence"/>
</dbReference>
<dbReference type="Gene3D" id="3.90.1420.10">
    <property type="entry name" value="Rubisco LSMT, substrate-binding domain"/>
    <property type="match status" value="1"/>
</dbReference>
<protein>
    <recommendedName>
        <fullName evidence="4">SET domain-containing protein</fullName>
    </recommendedName>
</protein>
<evidence type="ECO:0000256" key="3">
    <source>
        <dbReference type="ARBA" id="ARBA00022691"/>
    </source>
</evidence>
<name>F4RA40_MELLP</name>
<evidence type="ECO:0000313" key="6">
    <source>
        <dbReference type="Proteomes" id="UP000001072"/>
    </source>
</evidence>
<keyword evidence="3" id="KW-0949">S-adenosyl-L-methionine</keyword>
<evidence type="ECO:0000256" key="1">
    <source>
        <dbReference type="ARBA" id="ARBA00022603"/>
    </source>
</evidence>
<feature type="domain" description="SET" evidence="4">
    <location>
        <begin position="27"/>
        <end position="339"/>
    </location>
</feature>
<dbReference type="Gene3D" id="3.90.1410.10">
    <property type="entry name" value="set domain protein methyltransferase, domain 1"/>
    <property type="match status" value="1"/>
</dbReference>
<dbReference type="eggNOG" id="KOG1337">
    <property type="taxonomic scope" value="Eukaryota"/>
</dbReference>
<keyword evidence="6" id="KW-1185">Reference proteome</keyword>
<dbReference type="RefSeq" id="XP_007405885.1">
    <property type="nucleotide sequence ID" value="XM_007405823.1"/>
</dbReference>
<dbReference type="HOGENOM" id="CLU_048453_1_0_1"/>
<dbReference type="SUPFAM" id="SSF82199">
    <property type="entry name" value="SET domain"/>
    <property type="match status" value="1"/>
</dbReference>
<dbReference type="PROSITE" id="PS50280">
    <property type="entry name" value="SET"/>
    <property type="match status" value="1"/>
</dbReference>
<keyword evidence="2" id="KW-0808">Transferase</keyword>
<accession>F4RA40</accession>
<dbReference type="InParanoid" id="F4RA40"/>
<evidence type="ECO:0000313" key="5">
    <source>
        <dbReference type="EMBL" id="EGG10415.1"/>
    </source>
</evidence>
<gene>
    <name evidence="5" type="ORF">MELLADRAFT_76796</name>
</gene>
<evidence type="ECO:0000256" key="2">
    <source>
        <dbReference type="ARBA" id="ARBA00022679"/>
    </source>
</evidence>
<evidence type="ECO:0000259" key="4">
    <source>
        <dbReference type="PROSITE" id="PS50280"/>
    </source>
</evidence>
<sequence length="559" mass="63289">MKFSDSHLGSWLIQTGNKSHSSLILSEDLQTETTTRSEGKMGWCIYTDESIDPNTSLVSCSIDIAITPRKSRDRISKLLAGLKTSEDPTDVLQRSDIEKSICSLSSENLTSSWSDHQVMCLYLLLTRLTNEAKSCSECLGDNHLRSGKILIPDLMGDLFNVHQQYVALLPSDQALMTPLYWSPTELEKLRYTNLYQATLDRRRDWGVEFDDIMSQIKTFVPELHIYLLGRLAGSDYLWASTIISSRAFPSTLLEPCIRRRDLSTSQVYTEQSFNVHQSMSLDSISQSVPVLLPGVDMLNHQRGVKVEWRSRHQGDPKSCVEIVNLDVIGQGSQVFNNYGAKSTAEWILGYGFALEQKDWDLSKRPQDSPSNPDDFYSLKVAIPQSPDRERQLVMRVLRSLDDSHLFHNLTIKEPVPNALLAQLRLLVSSTPEELDIIEAAFSSVESSNPSTEAGTLLHCMSTRISWENELNALDLFKSMLEIQYERLNAMDWKTDDQHNWKGVREPIKKMIKIYRTGQSDILFDAISALDCRISETMKDAEADGFAFMDDTDNSSETSE</sequence>
<dbReference type="PANTHER" id="PTHR13271:SF34">
    <property type="entry name" value="N-LYSINE METHYLTRANSFERASE SETD6"/>
    <property type="match status" value="1"/>
</dbReference>
<dbReference type="OrthoDB" id="42889at2759"/>
<dbReference type="GeneID" id="18932841"/>
<organism evidence="6">
    <name type="scientific">Melampsora larici-populina (strain 98AG31 / pathotype 3-4-7)</name>
    <name type="common">Poplar leaf rust fungus</name>
    <dbReference type="NCBI Taxonomy" id="747676"/>
    <lineage>
        <taxon>Eukaryota</taxon>
        <taxon>Fungi</taxon>
        <taxon>Dikarya</taxon>
        <taxon>Basidiomycota</taxon>
        <taxon>Pucciniomycotina</taxon>
        <taxon>Pucciniomycetes</taxon>
        <taxon>Pucciniales</taxon>
        <taxon>Melampsoraceae</taxon>
        <taxon>Melampsora</taxon>
    </lineage>
</organism>
<dbReference type="EMBL" id="GL883094">
    <property type="protein sequence ID" value="EGG10415.1"/>
    <property type="molecule type" value="Genomic_DNA"/>
</dbReference>
<proteinExistence type="predicted"/>
<dbReference type="InterPro" id="IPR046341">
    <property type="entry name" value="SET_dom_sf"/>
</dbReference>
<dbReference type="STRING" id="747676.F4RA40"/>
<dbReference type="PANTHER" id="PTHR13271">
    <property type="entry name" value="UNCHARACTERIZED PUTATIVE METHYLTRANSFERASE"/>
    <property type="match status" value="1"/>
</dbReference>
<dbReference type="InterPro" id="IPR001214">
    <property type="entry name" value="SET_dom"/>
</dbReference>
<dbReference type="InterPro" id="IPR050600">
    <property type="entry name" value="SETD3_SETD6_MTase"/>
</dbReference>